<evidence type="ECO:0000313" key="2">
    <source>
        <dbReference type="EMBL" id="PZD74326.1"/>
    </source>
</evidence>
<sequence>MAIDKISKDRQKEAEQMQNVLLLLNHLVENEETTLKLIIGCLYDVGAVNLINQKVTGERQNRVARTLAGMSKPAAKVLALRWFKKNCPTLIVNWLQSKVSLRPDPDPEPVPSVAEVVSSDNSEAALLQKSAIPRSQVREIKQLRSQIKILSGLLLCTMTALGGTAVWQVYQVSLESSTAKPELQPVTTSPNEQIQ</sequence>
<comment type="caution">
    <text evidence="2">The sequence shown here is derived from an EMBL/GenBank/DDBJ whole genome shotgun (WGS) entry which is preliminary data.</text>
</comment>
<gene>
    <name evidence="2" type="ORF">C1752_01283</name>
</gene>
<keyword evidence="1" id="KW-0472">Membrane</keyword>
<feature type="transmembrane region" description="Helical" evidence="1">
    <location>
        <begin position="149"/>
        <end position="170"/>
    </location>
</feature>
<dbReference type="Proteomes" id="UP000248857">
    <property type="component" value="Unassembled WGS sequence"/>
</dbReference>
<evidence type="ECO:0000313" key="3">
    <source>
        <dbReference type="Proteomes" id="UP000248857"/>
    </source>
</evidence>
<protein>
    <submittedName>
        <fullName evidence="2">Uncharacterized protein</fullName>
    </submittedName>
</protein>
<keyword evidence="1" id="KW-1133">Transmembrane helix</keyword>
<keyword evidence="1" id="KW-0812">Transmembrane</keyword>
<accession>A0A2W1JM88</accession>
<organism evidence="2 3">
    <name type="scientific">Acaryochloris thomasi RCC1774</name>
    <dbReference type="NCBI Taxonomy" id="1764569"/>
    <lineage>
        <taxon>Bacteria</taxon>
        <taxon>Bacillati</taxon>
        <taxon>Cyanobacteriota</taxon>
        <taxon>Cyanophyceae</taxon>
        <taxon>Acaryochloridales</taxon>
        <taxon>Acaryochloridaceae</taxon>
        <taxon>Acaryochloris</taxon>
        <taxon>Acaryochloris thomasi</taxon>
    </lineage>
</organism>
<keyword evidence="3" id="KW-1185">Reference proteome</keyword>
<dbReference type="EMBL" id="PQWO01000003">
    <property type="protein sequence ID" value="PZD74326.1"/>
    <property type="molecule type" value="Genomic_DNA"/>
</dbReference>
<dbReference type="RefSeq" id="WP_199464308.1">
    <property type="nucleotide sequence ID" value="NZ_CAWNWM010000003.1"/>
</dbReference>
<evidence type="ECO:0000256" key="1">
    <source>
        <dbReference type="SAM" id="Phobius"/>
    </source>
</evidence>
<reference evidence="2 3" key="1">
    <citation type="journal article" date="2018" name="Sci. Rep.">
        <title>A novel species of the marine cyanobacterium Acaryochloris with a unique pigment content and lifestyle.</title>
        <authorList>
            <person name="Partensky F."/>
            <person name="Six C."/>
            <person name="Ratin M."/>
            <person name="Garczarek L."/>
            <person name="Vaulot D."/>
            <person name="Probert I."/>
            <person name="Calteau A."/>
            <person name="Gourvil P."/>
            <person name="Marie D."/>
            <person name="Grebert T."/>
            <person name="Bouchier C."/>
            <person name="Le Panse S."/>
            <person name="Gachenot M."/>
            <person name="Rodriguez F."/>
            <person name="Garrido J.L."/>
        </authorList>
    </citation>
    <scope>NUCLEOTIDE SEQUENCE [LARGE SCALE GENOMIC DNA]</scope>
    <source>
        <strain evidence="2 3">RCC1774</strain>
    </source>
</reference>
<proteinExistence type="predicted"/>
<dbReference type="AlphaFoldDB" id="A0A2W1JM88"/>
<name>A0A2W1JM88_9CYAN</name>